<keyword evidence="5 6" id="KW-0472">Membrane</keyword>
<dbReference type="InterPro" id="IPR036259">
    <property type="entry name" value="MFS_trans_sf"/>
</dbReference>
<evidence type="ECO:0000256" key="6">
    <source>
        <dbReference type="SAM" id="Phobius"/>
    </source>
</evidence>
<dbReference type="PANTHER" id="PTHR23513:SF11">
    <property type="entry name" value="STAPHYLOFERRIN A TRANSPORTER"/>
    <property type="match status" value="1"/>
</dbReference>
<keyword evidence="9" id="KW-1185">Reference proteome</keyword>
<comment type="subcellular location">
    <subcellularLocation>
        <location evidence="1">Cell membrane</location>
        <topology evidence="1">Multi-pass membrane protein</topology>
    </subcellularLocation>
</comment>
<dbReference type="PANTHER" id="PTHR23513">
    <property type="entry name" value="INTEGRAL MEMBRANE EFFLUX PROTEIN-RELATED"/>
    <property type="match status" value="1"/>
</dbReference>
<dbReference type="Gene3D" id="1.20.1250.20">
    <property type="entry name" value="MFS general substrate transporter like domains"/>
    <property type="match status" value="1"/>
</dbReference>
<feature type="transmembrane region" description="Helical" evidence="6">
    <location>
        <begin position="50"/>
        <end position="73"/>
    </location>
</feature>
<proteinExistence type="predicted"/>
<gene>
    <name evidence="7" type="ORF">F8568_018655</name>
    <name evidence="8" type="ORF">F8568_022395</name>
</gene>
<evidence type="ECO:0000256" key="4">
    <source>
        <dbReference type="ARBA" id="ARBA00022989"/>
    </source>
</evidence>
<dbReference type="SUPFAM" id="SSF103473">
    <property type="entry name" value="MFS general substrate transporter"/>
    <property type="match status" value="1"/>
</dbReference>
<reference evidence="7 9" key="1">
    <citation type="submission" date="2019-12" db="EMBL/GenBank/DDBJ databases">
        <title>Actinomadura physcomitrii sp. nov., a novel actinomycete isolated from moss [Physcomitrium sphaericum (Ludw) Fuernr].</title>
        <authorList>
            <person name="Zhuang X."/>
        </authorList>
    </citation>
    <scope>NUCLEOTIDE SEQUENCE [LARGE SCALE GENOMIC DNA]</scope>
    <source>
        <strain evidence="7 9">LD22</strain>
    </source>
</reference>
<feature type="transmembrane region" description="Helical" evidence="6">
    <location>
        <begin position="352"/>
        <end position="372"/>
    </location>
</feature>
<evidence type="ECO:0000256" key="1">
    <source>
        <dbReference type="ARBA" id="ARBA00004651"/>
    </source>
</evidence>
<keyword evidence="4 6" id="KW-1133">Transmembrane helix</keyword>
<dbReference type="AlphaFoldDB" id="A0A6I4MDR6"/>
<organism evidence="7 9">
    <name type="scientific">Actinomadura physcomitrii</name>
    <dbReference type="NCBI Taxonomy" id="2650748"/>
    <lineage>
        <taxon>Bacteria</taxon>
        <taxon>Bacillati</taxon>
        <taxon>Actinomycetota</taxon>
        <taxon>Actinomycetes</taxon>
        <taxon>Streptosporangiales</taxon>
        <taxon>Thermomonosporaceae</taxon>
        <taxon>Actinomadura</taxon>
    </lineage>
</organism>
<dbReference type="GO" id="GO:0005886">
    <property type="term" value="C:plasma membrane"/>
    <property type="evidence" value="ECO:0007669"/>
    <property type="project" value="UniProtKB-SubCell"/>
</dbReference>
<feature type="transmembrane region" description="Helical" evidence="6">
    <location>
        <begin position="111"/>
        <end position="129"/>
    </location>
</feature>
<evidence type="ECO:0000256" key="3">
    <source>
        <dbReference type="ARBA" id="ARBA00022692"/>
    </source>
</evidence>
<evidence type="ECO:0000313" key="7">
    <source>
        <dbReference type="EMBL" id="MWA02354.1"/>
    </source>
</evidence>
<keyword evidence="2" id="KW-1003">Cell membrane</keyword>
<sequence length="415" mass="42876">MNKPLITGICSPLALLRDQSVAGLFAAHLVSCSSIGFGQLALAWGTMREGYGAGGLSLVLASNAFPALLMICGGVIGDRFRRHKVLAGAEALTCASWLAIGAALAAHGTSLPLLCTLAAVGGTATALYLPTLPGLVADLLTSRDRPAGNALINQTQSVGLLIGLASSGVVVATIGPAWAASARGLLCAISAFLLSRLTTGRSKRIATGPLRDLRDGWRHFGERPWVWIMTLQYTAIITALACYTEVAGPLYMADGHGDARAWGIIRAGEPLGALLGATLGARWRPAHTILTAAALPAAVSLPMLAMGSGASWQVIAISATVPGVTQAVYYVLWTTALQDSFPSEALVRVNSWNMVSSYALMPLTMLTAGPLANLVGAQHLATRAGLLVLTATIATLIVLGTGPRARLSFQRSPVG</sequence>
<dbReference type="EMBL" id="WBMS02000017">
    <property type="protein sequence ID" value="MWA03074.1"/>
    <property type="molecule type" value="Genomic_DNA"/>
</dbReference>
<evidence type="ECO:0000313" key="9">
    <source>
        <dbReference type="Proteomes" id="UP000462055"/>
    </source>
</evidence>
<evidence type="ECO:0000313" key="8">
    <source>
        <dbReference type="EMBL" id="MWA03074.1"/>
    </source>
</evidence>
<dbReference type="Pfam" id="PF07690">
    <property type="entry name" value="MFS_1"/>
    <property type="match status" value="1"/>
</dbReference>
<comment type="caution">
    <text evidence="7">The sequence shown here is derived from an EMBL/GenBank/DDBJ whole genome shotgun (WGS) entry which is preliminary data.</text>
</comment>
<dbReference type="RefSeq" id="WP_151594814.1">
    <property type="nucleotide sequence ID" value="NZ_WBMS02000013.1"/>
</dbReference>
<keyword evidence="3 6" id="KW-0812">Transmembrane</keyword>
<feature type="transmembrane region" description="Helical" evidence="6">
    <location>
        <begin position="384"/>
        <end position="402"/>
    </location>
</feature>
<feature type="transmembrane region" description="Helical" evidence="6">
    <location>
        <begin position="312"/>
        <end position="332"/>
    </location>
</feature>
<feature type="transmembrane region" description="Helical" evidence="6">
    <location>
        <begin position="288"/>
        <end position="306"/>
    </location>
</feature>
<dbReference type="CDD" id="cd06173">
    <property type="entry name" value="MFS_MefA_like"/>
    <property type="match status" value="1"/>
</dbReference>
<protein>
    <submittedName>
        <fullName evidence="7">MFS transporter</fullName>
    </submittedName>
</protein>
<dbReference type="GO" id="GO:0022857">
    <property type="term" value="F:transmembrane transporter activity"/>
    <property type="evidence" value="ECO:0007669"/>
    <property type="project" value="InterPro"/>
</dbReference>
<feature type="transmembrane region" description="Helical" evidence="6">
    <location>
        <begin position="150"/>
        <end position="171"/>
    </location>
</feature>
<feature type="transmembrane region" description="Helical" evidence="6">
    <location>
        <begin position="85"/>
        <end position="105"/>
    </location>
</feature>
<dbReference type="EMBL" id="WBMS02000013">
    <property type="protein sequence ID" value="MWA02354.1"/>
    <property type="molecule type" value="Genomic_DNA"/>
</dbReference>
<accession>A0A6I4MDR6</accession>
<dbReference type="Proteomes" id="UP000462055">
    <property type="component" value="Unassembled WGS sequence"/>
</dbReference>
<name>A0A6I4MDR6_9ACTN</name>
<dbReference type="InterPro" id="IPR011701">
    <property type="entry name" value="MFS"/>
</dbReference>
<evidence type="ECO:0000256" key="2">
    <source>
        <dbReference type="ARBA" id="ARBA00022475"/>
    </source>
</evidence>
<evidence type="ECO:0000256" key="5">
    <source>
        <dbReference type="ARBA" id="ARBA00023136"/>
    </source>
</evidence>